<evidence type="ECO:0000256" key="1">
    <source>
        <dbReference type="SAM" id="Phobius"/>
    </source>
</evidence>
<dbReference type="RefSeq" id="WP_220483557.1">
    <property type="nucleotide sequence ID" value="NZ_JACGWT010000002.1"/>
</dbReference>
<name>A0A7W3P4Z5_9ACTN</name>
<gene>
    <name evidence="2" type="ORF">FHX74_001029</name>
</gene>
<keyword evidence="3" id="KW-1185">Reference proteome</keyword>
<organism evidence="2 3">
    <name type="scientific">Microlunatus kandeliicorticis</name>
    <dbReference type="NCBI Taxonomy" id="1759536"/>
    <lineage>
        <taxon>Bacteria</taxon>
        <taxon>Bacillati</taxon>
        <taxon>Actinomycetota</taxon>
        <taxon>Actinomycetes</taxon>
        <taxon>Propionibacteriales</taxon>
        <taxon>Propionibacteriaceae</taxon>
        <taxon>Microlunatus</taxon>
    </lineage>
</organism>
<keyword evidence="1" id="KW-0472">Membrane</keyword>
<sequence length="109" mass="12191">MEHAHPWGNTPPGPFGPDGPHFFLPAFGGLMFILFALALITAFVLMRRGVLPTPSWIGERRPSPELEARRVLAERFATGEIGSDEFLERASVLNWTPGVEPVTRRGRRR</sequence>
<keyword evidence="1" id="KW-1133">Transmembrane helix</keyword>
<reference evidence="2 3" key="1">
    <citation type="submission" date="2020-07" db="EMBL/GenBank/DDBJ databases">
        <title>Sequencing the genomes of 1000 actinobacteria strains.</title>
        <authorList>
            <person name="Klenk H.-P."/>
        </authorList>
    </citation>
    <scope>NUCLEOTIDE SEQUENCE [LARGE SCALE GENOMIC DNA]</scope>
    <source>
        <strain evidence="2 3">DSM 100723</strain>
    </source>
</reference>
<dbReference type="Proteomes" id="UP000523079">
    <property type="component" value="Unassembled WGS sequence"/>
</dbReference>
<keyword evidence="1" id="KW-0812">Transmembrane</keyword>
<proteinExistence type="predicted"/>
<accession>A0A7W3P4Z5</accession>
<dbReference type="AlphaFoldDB" id="A0A7W3P4Z5"/>
<evidence type="ECO:0000313" key="2">
    <source>
        <dbReference type="EMBL" id="MBA8793424.1"/>
    </source>
</evidence>
<comment type="caution">
    <text evidence="2">The sequence shown here is derived from an EMBL/GenBank/DDBJ whole genome shotgun (WGS) entry which is preliminary data.</text>
</comment>
<feature type="transmembrane region" description="Helical" evidence="1">
    <location>
        <begin position="22"/>
        <end position="45"/>
    </location>
</feature>
<evidence type="ECO:0000313" key="3">
    <source>
        <dbReference type="Proteomes" id="UP000523079"/>
    </source>
</evidence>
<dbReference type="EMBL" id="JACGWT010000002">
    <property type="protein sequence ID" value="MBA8793424.1"/>
    <property type="molecule type" value="Genomic_DNA"/>
</dbReference>
<protein>
    <submittedName>
        <fullName evidence="2">Putative membrane protein</fullName>
    </submittedName>
</protein>